<accession>A0ACC2IMV0</accession>
<gene>
    <name evidence="1" type="ORF">ONZ43_g4424</name>
</gene>
<sequence>MGWALDIDDVGNENGWTPLILAVDYGENQITQYLIRQRPSPNPDLRTTQGSTALIKAAQRGYADLIDLVVTRLRANVDIADDNNTTAVLWAAKKRRWGCVIQLINHHARVELSNKDDEIALHFAIRTRNLRIVNRVLRSDRSGISLKAVDMQGRWPLHIAAETGDINIIQLLIHFGARNSVYDYWGNMPSNIAFSRGFYQAESILIRAP</sequence>
<name>A0ACC2IMV0_9PEZI</name>
<organism evidence="1 2">
    <name type="scientific">Nemania bipapillata</name>
    <dbReference type="NCBI Taxonomy" id="110536"/>
    <lineage>
        <taxon>Eukaryota</taxon>
        <taxon>Fungi</taxon>
        <taxon>Dikarya</taxon>
        <taxon>Ascomycota</taxon>
        <taxon>Pezizomycotina</taxon>
        <taxon>Sordariomycetes</taxon>
        <taxon>Xylariomycetidae</taxon>
        <taxon>Xylariales</taxon>
        <taxon>Xylariaceae</taxon>
        <taxon>Nemania</taxon>
    </lineage>
</organism>
<evidence type="ECO:0000313" key="2">
    <source>
        <dbReference type="Proteomes" id="UP001153334"/>
    </source>
</evidence>
<dbReference type="EMBL" id="JAPESX010001188">
    <property type="protein sequence ID" value="KAJ8116521.1"/>
    <property type="molecule type" value="Genomic_DNA"/>
</dbReference>
<dbReference type="Proteomes" id="UP001153334">
    <property type="component" value="Unassembled WGS sequence"/>
</dbReference>
<keyword evidence="2" id="KW-1185">Reference proteome</keyword>
<comment type="caution">
    <text evidence="1">The sequence shown here is derived from an EMBL/GenBank/DDBJ whole genome shotgun (WGS) entry which is preliminary data.</text>
</comment>
<evidence type="ECO:0000313" key="1">
    <source>
        <dbReference type="EMBL" id="KAJ8116521.1"/>
    </source>
</evidence>
<reference evidence="1" key="1">
    <citation type="submission" date="2022-11" db="EMBL/GenBank/DDBJ databases">
        <title>Genome Sequence of Nemania bipapillata.</title>
        <authorList>
            <person name="Buettner E."/>
        </authorList>
    </citation>
    <scope>NUCLEOTIDE SEQUENCE</scope>
    <source>
        <strain evidence="1">CP14</strain>
    </source>
</reference>
<protein>
    <submittedName>
        <fullName evidence="1">Uncharacterized protein</fullName>
    </submittedName>
</protein>
<proteinExistence type="predicted"/>